<dbReference type="GO" id="GO:0140098">
    <property type="term" value="F:catalytic activity, acting on RNA"/>
    <property type="evidence" value="ECO:0007669"/>
    <property type="project" value="UniProtKB-ARBA"/>
</dbReference>
<keyword evidence="4 6" id="KW-0413">Isomerase</keyword>
<comment type="similarity">
    <text evidence="2 4">Belongs to the pseudouridine synthase RluA family.</text>
</comment>
<evidence type="ECO:0000256" key="1">
    <source>
        <dbReference type="ARBA" id="ARBA00000073"/>
    </source>
</evidence>
<feature type="active site" evidence="3">
    <location>
        <position position="136"/>
    </location>
</feature>
<protein>
    <recommendedName>
        <fullName evidence="4">Pseudouridine synthase</fullName>
        <ecNumber evidence="4">5.4.99.-</ecNumber>
    </recommendedName>
</protein>
<feature type="domain" description="Pseudouridine synthase RsuA/RluA-like" evidence="5">
    <location>
        <begin position="90"/>
        <end position="239"/>
    </location>
</feature>
<comment type="function">
    <text evidence="4">Responsible for synthesis of pseudouridine from uracil.</text>
</comment>
<dbReference type="InterPro" id="IPR006224">
    <property type="entry name" value="PsdUridine_synth_RluA-like_CS"/>
</dbReference>
<dbReference type="RefSeq" id="WP_004222748.1">
    <property type="nucleotide sequence ID" value="NZ_CACRSY010000012.1"/>
</dbReference>
<dbReference type="InterPro" id="IPR020103">
    <property type="entry name" value="PsdUridine_synth_cat_dom_sf"/>
</dbReference>
<dbReference type="PANTHER" id="PTHR21600:SF35">
    <property type="entry name" value="PSEUDOURIDINE SYNTHASE"/>
    <property type="match status" value="1"/>
</dbReference>
<dbReference type="InterPro" id="IPR006145">
    <property type="entry name" value="PsdUridine_synth_RsuA/RluA"/>
</dbReference>
<evidence type="ECO:0000256" key="3">
    <source>
        <dbReference type="PIRSR" id="PIRSR606225-1"/>
    </source>
</evidence>
<dbReference type="SUPFAM" id="SSF55120">
    <property type="entry name" value="Pseudouridine synthase"/>
    <property type="match status" value="1"/>
</dbReference>
<dbReference type="GO" id="GO:0003723">
    <property type="term" value="F:RNA binding"/>
    <property type="evidence" value="ECO:0007669"/>
    <property type="project" value="InterPro"/>
</dbReference>
<organism evidence="6">
    <name type="scientific">Blautia hansenii</name>
    <name type="common">Ruminococcus hansenii</name>
    <dbReference type="NCBI Taxonomy" id="1322"/>
    <lineage>
        <taxon>Bacteria</taxon>
        <taxon>Bacillati</taxon>
        <taxon>Bacillota</taxon>
        <taxon>Clostridia</taxon>
        <taxon>Lachnospirales</taxon>
        <taxon>Lachnospiraceae</taxon>
        <taxon>Blautia</taxon>
    </lineage>
</organism>
<accession>A0A6N2U2L8</accession>
<dbReference type="InterPro" id="IPR006225">
    <property type="entry name" value="PsdUridine_synth_RluC/D"/>
</dbReference>
<evidence type="ECO:0000259" key="5">
    <source>
        <dbReference type="Pfam" id="PF00849"/>
    </source>
</evidence>
<dbReference type="Pfam" id="PF00849">
    <property type="entry name" value="PseudoU_synth_2"/>
    <property type="match status" value="1"/>
</dbReference>
<dbReference type="CDD" id="cd02869">
    <property type="entry name" value="PseudoU_synth_RluA_like"/>
    <property type="match status" value="1"/>
</dbReference>
<dbReference type="EMBL" id="CACRSY010000012">
    <property type="protein sequence ID" value="VYT12405.1"/>
    <property type="molecule type" value="Genomic_DNA"/>
</dbReference>
<gene>
    <name evidence="6" type="primary">rluD_1</name>
    <name evidence="6" type="ORF">BHLFYP23_00252</name>
</gene>
<proteinExistence type="inferred from homology"/>
<dbReference type="GO" id="GO:0000455">
    <property type="term" value="P:enzyme-directed rRNA pseudouridine synthesis"/>
    <property type="evidence" value="ECO:0007669"/>
    <property type="project" value="TreeGrafter"/>
</dbReference>
<comment type="catalytic activity">
    <reaction evidence="1 4">
        <text>a uridine in RNA = a pseudouridine in RNA</text>
        <dbReference type="Rhea" id="RHEA:48348"/>
        <dbReference type="Rhea" id="RHEA-COMP:12068"/>
        <dbReference type="Rhea" id="RHEA-COMP:12069"/>
        <dbReference type="ChEBI" id="CHEBI:65314"/>
        <dbReference type="ChEBI" id="CHEBI:65315"/>
    </reaction>
</comment>
<evidence type="ECO:0000313" key="6">
    <source>
        <dbReference type="EMBL" id="VYT12405.1"/>
    </source>
</evidence>
<dbReference type="Gene3D" id="3.30.2350.10">
    <property type="entry name" value="Pseudouridine synthase"/>
    <property type="match status" value="1"/>
</dbReference>
<dbReference type="PROSITE" id="PS01129">
    <property type="entry name" value="PSI_RLU"/>
    <property type="match status" value="1"/>
</dbReference>
<evidence type="ECO:0000256" key="4">
    <source>
        <dbReference type="RuleBase" id="RU362028"/>
    </source>
</evidence>
<dbReference type="GO" id="GO:0009982">
    <property type="term" value="F:pseudouridine synthase activity"/>
    <property type="evidence" value="ECO:0007669"/>
    <property type="project" value="InterPro"/>
</dbReference>
<sequence length="294" mass="33408">MNRIFQYTITKENLPCTVGEFLKSKEFSRQIIIQLKKTQKGILVNNEWAYVRTPLKVNDIVTIRLLEEAPSEHIVPVALPLDIVYEDEDILLVNKPADMPVHPSINNYDNTLANGIAHYYQVQGETFVFRCINRLDRDTTGLLIIAKNALSASILSNQMKAREIHRTYLAVVFGIPKKEADTITAPIARKENSAIERCVDFINGERAVTNYQVVASKEDYSLLKLSLETGRTHQIRVHAKYMGNPLLGDYLYNPDFSRIQRVALHSYSLSFIHPLTGQPMKFSAPLPEDMASLF</sequence>
<dbReference type="NCBIfam" id="TIGR00005">
    <property type="entry name" value="rluA_subfam"/>
    <property type="match status" value="1"/>
</dbReference>
<dbReference type="PANTHER" id="PTHR21600">
    <property type="entry name" value="MITOCHONDRIAL RNA PSEUDOURIDINE SYNTHASE"/>
    <property type="match status" value="1"/>
</dbReference>
<dbReference type="AlphaFoldDB" id="A0A6N2U2L8"/>
<reference evidence="6" key="1">
    <citation type="submission" date="2019-11" db="EMBL/GenBank/DDBJ databases">
        <authorList>
            <person name="Feng L."/>
        </authorList>
    </citation>
    <scope>NUCLEOTIDE SEQUENCE</scope>
    <source>
        <strain evidence="6">BhanseniiLFYP23</strain>
    </source>
</reference>
<evidence type="ECO:0000256" key="2">
    <source>
        <dbReference type="ARBA" id="ARBA00010876"/>
    </source>
</evidence>
<dbReference type="InterPro" id="IPR050188">
    <property type="entry name" value="RluA_PseudoU_synthase"/>
</dbReference>
<dbReference type="EC" id="5.4.99.-" evidence="4"/>
<name>A0A6N2U2L8_BLAHA</name>